<evidence type="ECO:0000313" key="6">
    <source>
        <dbReference type="EMBL" id="SBP18412.1"/>
    </source>
</evidence>
<evidence type="ECO:0000259" key="5">
    <source>
        <dbReference type="PROSITE" id="PS50102"/>
    </source>
</evidence>
<gene>
    <name evidence="6" type="primary">RBM12B</name>
</gene>
<sequence length="545" mass="60215">MTVILLLRGLNVKASAEDIRSFFKSLHIPDGGVYIVGGSLQEAFIAFSTERDAQLAMRRTGSVLKGSPVTLHISSMAELEQRLNSLLKKKSHPNSAACSTSPHEDRIGNFSPPAVNPPAPASASPVYDQPKSNAPGSGIQPMDSSTAFLLGMCTVLKGLQTSNVTVPSDVFCEADNIAEVKTPEHTLNSRPGYVRLFGLPASTSKEDICHFFQGLAVQEAIVNVELGVNRGCLVKFAKMKDANAALGFNKQSLGSICVEVRGADEKMWTSVLQECEETSDFQVIQNPDQHSIKQSAKRDYVPVQQLKRKTPKQFPPKPSKRLKPDVSRTSSPSEDYTVMVKNLPENMTKTDIKQLLGCPNVPHKNVLHLLDQSGNRTDKAFLVFNCLEDFDYAINLSGCHVGSGAIEVLSITRQIMNEMLSKSHRRLLCSRLRDPRKCRQRIETKRAPSPNLDQTAQMCIFVRNMPADVQRNKIKRLFCKFEVEKNNIVLLRNRNGNGTGEAVVMFPSEQLVSQALKINGSEFLGTKLFLTPITVKQMNDILAKH</sequence>
<dbReference type="Pfam" id="PF00076">
    <property type="entry name" value="RRM_1"/>
    <property type="match status" value="1"/>
</dbReference>
<dbReference type="PANTHER" id="PTHR13976">
    <property type="entry name" value="HETEROGENEOUS NUCLEAR RIBONUCLEOPROTEIN-RELATED"/>
    <property type="match status" value="1"/>
</dbReference>
<reference evidence="6" key="2">
    <citation type="submission" date="2016-06" db="EMBL/GenBank/DDBJ databases">
        <title>The genome of a short-lived fish provides insights into sex chromosome evolution and the genetic control of aging.</title>
        <authorList>
            <person name="Reichwald K."/>
            <person name="Felder M."/>
            <person name="Petzold A."/>
            <person name="Koch P."/>
            <person name="Groth M."/>
            <person name="Platzer M."/>
        </authorList>
    </citation>
    <scope>NUCLEOTIDE SEQUENCE</scope>
    <source>
        <tissue evidence="6">Brain</tissue>
    </source>
</reference>
<accession>A0A1A7XK17</accession>
<evidence type="ECO:0000256" key="4">
    <source>
        <dbReference type="SAM" id="MobiDB-lite"/>
    </source>
</evidence>
<name>A0A1A7XK17_9TELE</name>
<feature type="domain" description="RRM" evidence="5">
    <location>
        <begin position="458"/>
        <end position="535"/>
    </location>
</feature>
<evidence type="ECO:0000256" key="2">
    <source>
        <dbReference type="ARBA" id="ARBA00022884"/>
    </source>
</evidence>
<dbReference type="SUPFAM" id="SSF54928">
    <property type="entry name" value="RNA-binding domain, RBD"/>
    <property type="match status" value="4"/>
</dbReference>
<organism evidence="6">
    <name type="scientific">Iconisemion striatum</name>
    <dbReference type="NCBI Taxonomy" id="60296"/>
    <lineage>
        <taxon>Eukaryota</taxon>
        <taxon>Metazoa</taxon>
        <taxon>Chordata</taxon>
        <taxon>Craniata</taxon>
        <taxon>Vertebrata</taxon>
        <taxon>Euteleostomi</taxon>
        <taxon>Actinopterygii</taxon>
        <taxon>Neopterygii</taxon>
        <taxon>Teleostei</taxon>
        <taxon>Neoteleostei</taxon>
        <taxon>Acanthomorphata</taxon>
        <taxon>Ovalentaria</taxon>
        <taxon>Atherinomorphae</taxon>
        <taxon>Cyprinodontiformes</taxon>
        <taxon>Nothobranchiidae</taxon>
        <taxon>Iconisemion</taxon>
    </lineage>
</organism>
<dbReference type="InterPro" id="IPR000504">
    <property type="entry name" value="RRM_dom"/>
</dbReference>
<evidence type="ECO:0000256" key="1">
    <source>
        <dbReference type="ARBA" id="ARBA00022737"/>
    </source>
</evidence>
<dbReference type="PROSITE" id="PS50102">
    <property type="entry name" value="RRM"/>
    <property type="match status" value="1"/>
</dbReference>
<dbReference type="GO" id="GO:0003723">
    <property type="term" value="F:RNA binding"/>
    <property type="evidence" value="ECO:0007669"/>
    <property type="project" value="UniProtKB-UniRule"/>
</dbReference>
<dbReference type="InterPro" id="IPR012677">
    <property type="entry name" value="Nucleotide-bd_a/b_plait_sf"/>
</dbReference>
<dbReference type="Gene3D" id="3.30.70.330">
    <property type="match status" value="4"/>
</dbReference>
<keyword evidence="1" id="KW-0677">Repeat</keyword>
<dbReference type="InterPro" id="IPR050666">
    <property type="entry name" value="ESRP"/>
</dbReference>
<dbReference type="SMART" id="SM00360">
    <property type="entry name" value="RRM"/>
    <property type="match status" value="4"/>
</dbReference>
<feature type="region of interest" description="Disordered" evidence="4">
    <location>
        <begin position="306"/>
        <end position="334"/>
    </location>
</feature>
<evidence type="ECO:0000256" key="3">
    <source>
        <dbReference type="PROSITE-ProRule" id="PRU00176"/>
    </source>
</evidence>
<reference evidence="6" key="1">
    <citation type="submission" date="2016-05" db="EMBL/GenBank/DDBJ databases">
        <authorList>
            <person name="Lavstsen T."/>
            <person name="Jespersen J.S."/>
        </authorList>
    </citation>
    <scope>NUCLEOTIDE SEQUENCE</scope>
    <source>
        <tissue evidence="6">Brain</tissue>
    </source>
</reference>
<proteinExistence type="predicted"/>
<dbReference type="InterPro" id="IPR035979">
    <property type="entry name" value="RBD_domain_sf"/>
</dbReference>
<protein>
    <submittedName>
        <fullName evidence="6">RNA binding motif protein 12B</fullName>
    </submittedName>
</protein>
<feature type="region of interest" description="Disordered" evidence="4">
    <location>
        <begin position="90"/>
        <end position="140"/>
    </location>
</feature>
<dbReference type="EMBL" id="HADW01017012">
    <property type="protein sequence ID" value="SBP18412.1"/>
    <property type="molecule type" value="Transcribed_RNA"/>
</dbReference>
<dbReference type="AlphaFoldDB" id="A0A1A7XK17"/>
<keyword evidence="2 3" id="KW-0694">RNA-binding</keyword>